<dbReference type="Gene3D" id="3.40.50.10540">
    <property type="entry name" value="Crotonobetainyl-coa:carnitine coa-transferase, domain 1"/>
    <property type="match status" value="1"/>
</dbReference>
<sequence>MPQPLNNIRIVDLSRILAGPLASMMLADFGADVLKVESPYGDETRSWCPPVTPDGTSTYFTALNRNKRSVVVDFNNPDDLAALMTHIRKADVVIENFRPGVLTKFGLGYEQLRSHNPKLIYCSISGFGDRHGAHLPGFDLLVQALGGLMSITGEPDGPPSKVGVALVDVLAAQNAISGILLALREREQSGEGQQVGISLLTSLLAGLTNQASGTLATGEPPARLGNAHPSIAPYETFNTADGVLAVGVGNDRQFASLIGELRLQDLVRDARFATNALRVKHRQELKVLIEEALQSRTAAEWQGQLMSAGVPAGKVNSVLEAIEFAGSLGLEPVVAITDESNGRTTRHIANPIGLSRTPARYTRVPPELGEHQNLLCTADTIHHSNQANKGNR</sequence>
<proteinExistence type="predicted"/>
<dbReference type="InterPro" id="IPR023606">
    <property type="entry name" value="CoA-Trfase_III_dom_1_sf"/>
</dbReference>
<dbReference type="Proteomes" id="UP001500784">
    <property type="component" value="Unassembled WGS sequence"/>
</dbReference>
<organism evidence="2 3">
    <name type="scientific">Arthrobacter gandavensis</name>
    <dbReference type="NCBI Taxonomy" id="169960"/>
    <lineage>
        <taxon>Bacteria</taxon>
        <taxon>Bacillati</taxon>
        <taxon>Actinomycetota</taxon>
        <taxon>Actinomycetes</taxon>
        <taxon>Micrococcales</taxon>
        <taxon>Micrococcaceae</taxon>
        <taxon>Arthrobacter</taxon>
    </lineage>
</organism>
<evidence type="ECO:0000256" key="1">
    <source>
        <dbReference type="ARBA" id="ARBA00022679"/>
    </source>
</evidence>
<protein>
    <submittedName>
        <fullName evidence="2">CoA transferase</fullName>
    </submittedName>
</protein>
<dbReference type="InterPro" id="IPR044855">
    <property type="entry name" value="CoA-Trfase_III_dom3_sf"/>
</dbReference>
<keyword evidence="1 2" id="KW-0808">Transferase</keyword>
<dbReference type="Gene3D" id="3.30.1540.10">
    <property type="entry name" value="formyl-coa transferase, domain 3"/>
    <property type="match status" value="1"/>
</dbReference>
<reference evidence="2 3" key="1">
    <citation type="journal article" date="2019" name="Int. J. Syst. Evol. Microbiol.">
        <title>The Global Catalogue of Microorganisms (GCM) 10K type strain sequencing project: providing services to taxonomists for standard genome sequencing and annotation.</title>
        <authorList>
            <consortium name="The Broad Institute Genomics Platform"/>
            <consortium name="The Broad Institute Genome Sequencing Center for Infectious Disease"/>
            <person name="Wu L."/>
            <person name="Ma J."/>
        </authorList>
    </citation>
    <scope>NUCLEOTIDE SEQUENCE [LARGE SCALE GENOMIC DNA]</scope>
    <source>
        <strain evidence="2 3">JCM 13316</strain>
    </source>
</reference>
<dbReference type="InterPro" id="IPR050483">
    <property type="entry name" value="CoA-transferase_III_domain"/>
</dbReference>
<evidence type="ECO:0000313" key="3">
    <source>
        <dbReference type="Proteomes" id="UP001500784"/>
    </source>
</evidence>
<keyword evidence="3" id="KW-1185">Reference proteome</keyword>
<gene>
    <name evidence="2" type="ORF">GCM10009688_10140</name>
</gene>
<evidence type="ECO:0000313" key="2">
    <source>
        <dbReference type="EMBL" id="GAA1908053.1"/>
    </source>
</evidence>
<comment type="caution">
    <text evidence="2">The sequence shown here is derived from an EMBL/GenBank/DDBJ whole genome shotgun (WGS) entry which is preliminary data.</text>
</comment>
<dbReference type="PANTHER" id="PTHR48207">
    <property type="entry name" value="SUCCINATE--HYDROXYMETHYLGLUTARATE COA-TRANSFERASE"/>
    <property type="match status" value="1"/>
</dbReference>
<dbReference type="InterPro" id="IPR003673">
    <property type="entry name" value="CoA-Trfase_fam_III"/>
</dbReference>
<dbReference type="Pfam" id="PF02515">
    <property type="entry name" value="CoA_transf_3"/>
    <property type="match status" value="1"/>
</dbReference>
<dbReference type="GO" id="GO:0016740">
    <property type="term" value="F:transferase activity"/>
    <property type="evidence" value="ECO:0007669"/>
    <property type="project" value="UniProtKB-KW"/>
</dbReference>
<accession>A0ABN2P0L6</accession>
<dbReference type="PANTHER" id="PTHR48207:SF3">
    <property type="entry name" value="SUCCINATE--HYDROXYMETHYLGLUTARATE COA-TRANSFERASE"/>
    <property type="match status" value="1"/>
</dbReference>
<dbReference type="SUPFAM" id="SSF89796">
    <property type="entry name" value="CoA-transferase family III (CaiB/BaiF)"/>
    <property type="match status" value="1"/>
</dbReference>
<dbReference type="EMBL" id="BAAALV010000002">
    <property type="protein sequence ID" value="GAA1908053.1"/>
    <property type="molecule type" value="Genomic_DNA"/>
</dbReference>
<name>A0ABN2P0L6_9MICC</name>